<evidence type="ECO:0000256" key="1">
    <source>
        <dbReference type="SAM" id="SignalP"/>
    </source>
</evidence>
<dbReference type="InterPro" id="IPR054133">
    <property type="entry name" value="TARP"/>
</dbReference>
<sequence length="64" mass="7823">MVALIQRQLFFLFYVSMLFPKIQHFSIRLGHIFVFWRNFSPMLLRFPGKKRMATEFWNPSKETP</sequence>
<accession>A0A8C3VE63</accession>
<feature type="chain" id="PRO_5035000391" evidence="1">
    <location>
        <begin position="25"/>
        <end position="64"/>
    </location>
</feature>
<dbReference type="AlphaFoldDB" id="A0A8C3VE63"/>
<name>A0A8C3VE63_9CETA</name>
<proteinExistence type="predicted"/>
<dbReference type="Proteomes" id="UP000694540">
    <property type="component" value="Unplaced"/>
</dbReference>
<protein>
    <submittedName>
        <fullName evidence="2">Uncharacterized protein</fullName>
    </submittedName>
</protein>
<dbReference type="Pfam" id="PF21951">
    <property type="entry name" value="TARP"/>
    <property type="match status" value="1"/>
</dbReference>
<reference evidence="2" key="1">
    <citation type="submission" date="2025-08" db="UniProtKB">
        <authorList>
            <consortium name="Ensembl"/>
        </authorList>
    </citation>
    <scope>IDENTIFICATION</scope>
</reference>
<feature type="signal peptide" evidence="1">
    <location>
        <begin position="1"/>
        <end position="24"/>
    </location>
</feature>
<evidence type="ECO:0000313" key="3">
    <source>
        <dbReference type="Proteomes" id="UP000694540"/>
    </source>
</evidence>
<keyword evidence="3" id="KW-1185">Reference proteome</keyword>
<dbReference type="Ensembl" id="ENSCWAT00000000022.1">
    <property type="protein sequence ID" value="ENSCWAP00000000018.1"/>
    <property type="gene ID" value="ENSCWAG00000000021.1"/>
</dbReference>
<evidence type="ECO:0000313" key="2">
    <source>
        <dbReference type="Ensembl" id="ENSCWAP00000000018.1"/>
    </source>
</evidence>
<keyword evidence="1" id="KW-0732">Signal</keyword>
<reference evidence="2" key="2">
    <citation type="submission" date="2025-09" db="UniProtKB">
        <authorList>
            <consortium name="Ensembl"/>
        </authorList>
    </citation>
    <scope>IDENTIFICATION</scope>
</reference>
<organism evidence="2 3">
    <name type="scientific">Catagonus wagneri</name>
    <name type="common">Chacoan peccary</name>
    <dbReference type="NCBI Taxonomy" id="51154"/>
    <lineage>
        <taxon>Eukaryota</taxon>
        <taxon>Metazoa</taxon>
        <taxon>Chordata</taxon>
        <taxon>Craniata</taxon>
        <taxon>Vertebrata</taxon>
        <taxon>Euteleostomi</taxon>
        <taxon>Mammalia</taxon>
        <taxon>Eutheria</taxon>
        <taxon>Laurasiatheria</taxon>
        <taxon>Artiodactyla</taxon>
        <taxon>Suina</taxon>
        <taxon>Tayassuidae</taxon>
        <taxon>Catagonus</taxon>
    </lineage>
</organism>